<dbReference type="InterPro" id="IPR017819">
    <property type="entry name" value="Plasmid_partition_RepB"/>
</dbReference>
<protein>
    <submittedName>
        <fullName evidence="3">Plasmid partitioning protein RepB</fullName>
    </submittedName>
</protein>
<dbReference type="InterPro" id="IPR003115">
    <property type="entry name" value="ParB_N"/>
</dbReference>
<gene>
    <name evidence="3" type="primary">repB</name>
    <name evidence="3" type="ORF">I2H38_20275</name>
</gene>
<dbReference type="PANTHER" id="PTHR33375">
    <property type="entry name" value="CHROMOSOME-PARTITIONING PROTEIN PARB-RELATED"/>
    <property type="match status" value="1"/>
</dbReference>
<dbReference type="SUPFAM" id="SSF110849">
    <property type="entry name" value="ParB/Sulfiredoxin"/>
    <property type="match status" value="1"/>
</dbReference>
<dbReference type="Gene3D" id="3.90.1530.30">
    <property type="match status" value="1"/>
</dbReference>
<sequence>MSRRDKIKDLYAVRPETEKLAVANSRPSAVPSLGEERVLAGPVRSMGLALDRMEEESRALQQALASGSTVVEIDPLVVDGSFVRDRFDGQDDAFEEFKRLIGEHGQEVPILVRPHPDREGRFQVAYGHRRLRAITELGLKVRAVVKDLSDAELVVAQGLENSARRDLSYIEKAVFARRLEDRGFERAVIIDALSTDKGELSKLISVARGIPEEIIDAIGPAPKAGRRRWLALAERMEDPRARKAADKAAGDPDLSALDTDARFERVLAATKEKRVERPKATTWKSSGGHATAKIVRSGKLMTLAIDREPEFAEFVASQLDDLYSTFLSREKSAAQ</sequence>
<dbReference type="InterPro" id="IPR037972">
    <property type="entry name" value="RepB_N"/>
</dbReference>
<comment type="caution">
    <text evidence="3">The sequence shown here is derived from an EMBL/GenBank/DDBJ whole genome shotgun (WGS) entry which is preliminary data.</text>
</comment>
<dbReference type="InterPro" id="IPR036086">
    <property type="entry name" value="ParB/Sulfiredoxin_sf"/>
</dbReference>
<dbReference type="SMART" id="SM00470">
    <property type="entry name" value="ParB"/>
    <property type="match status" value="1"/>
</dbReference>
<feature type="domain" description="ParB-like N-terminal" evidence="2">
    <location>
        <begin position="71"/>
        <end position="162"/>
    </location>
</feature>
<dbReference type="InterPro" id="IPR004437">
    <property type="entry name" value="ParB/RepB/Spo0J"/>
</dbReference>
<evidence type="ECO:0000259" key="2">
    <source>
        <dbReference type="SMART" id="SM00470"/>
    </source>
</evidence>
<dbReference type="Gene3D" id="1.10.10.2830">
    <property type="match status" value="1"/>
</dbReference>
<dbReference type="GO" id="GO:0003677">
    <property type="term" value="F:DNA binding"/>
    <property type="evidence" value="ECO:0007669"/>
    <property type="project" value="InterPro"/>
</dbReference>
<dbReference type="InterPro" id="IPR050336">
    <property type="entry name" value="Chromosome_partition/occlusion"/>
</dbReference>
<dbReference type="PANTHER" id="PTHR33375:SF1">
    <property type="entry name" value="CHROMOSOME-PARTITIONING PROTEIN PARB-RELATED"/>
    <property type="match status" value="1"/>
</dbReference>
<name>A0A931BQN2_9HYPH</name>
<evidence type="ECO:0000313" key="3">
    <source>
        <dbReference type="EMBL" id="MBF9235696.1"/>
    </source>
</evidence>
<dbReference type="SUPFAM" id="SSF109709">
    <property type="entry name" value="KorB DNA-binding domain-like"/>
    <property type="match status" value="1"/>
</dbReference>
<dbReference type="NCBIfam" id="TIGR03454">
    <property type="entry name" value="partition_RepB"/>
    <property type="match status" value="1"/>
</dbReference>
<dbReference type="NCBIfam" id="TIGR00180">
    <property type="entry name" value="parB_part"/>
    <property type="match status" value="1"/>
</dbReference>
<reference evidence="3" key="1">
    <citation type="submission" date="2020-11" db="EMBL/GenBank/DDBJ databases">
        <authorList>
            <person name="Kim M.K."/>
        </authorList>
    </citation>
    <scope>NUCLEOTIDE SEQUENCE</scope>
    <source>
        <strain evidence="3">BT350</strain>
    </source>
</reference>
<dbReference type="AlphaFoldDB" id="A0A931BQN2"/>
<evidence type="ECO:0000256" key="1">
    <source>
        <dbReference type="ARBA" id="ARBA00006295"/>
    </source>
</evidence>
<dbReference type="Proteomes" id="UP000599312">
    <property type="component" value="Unassembled WGS sequence"/>
</dbReference>
<organism evidence="3 4">
    <name type="scientific">Microvirga alba</name>
    <dbReference type="NCBI Taxonomy" id="2791025"/>
    <lineage>
        <taxon>Bacteria</taxon>
        <taxon>Pseudomonadati</taxon>
        <taxon>Pseudomonadota</taxon>
        <taxon>Alphaproteobacteria</taxon>
        <taxon>Hyphomicrobiales</taxon>
        <taxon>Methylobacteriaceae</taxon>
        <taxon>Microvirga</taxon>
    </lineage>
</organism>
<accession>A0A931BQN2</accession>
<dbReference type="InterPro" id="IPR011111">
    <property type="entry name" value="Plasmid_RepB"/>
</dbReference>
<evidence type="ECO:0000313" key="4">
    <source>
        <dbReference type="Proteomes" id="UP000599312"/>
    </source>
</evidence>
<dbReference type="GO" id="GO:0005694">
    <property type="term" value="C:chromosome"/>
    <property type="evidence" value="ECO:0007669"/>
    <property type="project" value="TreeGrafter"/>
</dbReference>
<proteinExistence type="inferred from homology"/>
<dbReference type="CDD" id="cd16405">
    <property type="entry name" value="RepB_like_N"/>
    <property type="match status" value="1"/>
</dbReference>
<dbReference type="GO" id="GO:0007059">
    <property type="term" value="P:chromosome segregation"/>
    <property type="evidence" value="ECO:0007669"/>
    <property type="project" value="TreeGrafter"/>
</dbReference>
<comment type="similarity">
    <text evidence="1">Belongs to the ParB family.</text>
</comment>
<keyword evidence="4" id="KW-1185">Reference proteome</keyword>
<dbReference type="Pfam" id="PF02195">
    <property type="entry name" value="ParB_N"/>
    <property type="match status" value="1"/>
</dbReference>
<dbReference type="EMBL" id="JADQDO010000020">
    <property type="protein sequence ID" value="MBF9235696.1"/>
    <property type="molecule type" value="Genomic_DNA"/>
</dbReference>
<dbReference type="RefSeq" id="WP_196273688.1">
    <property type="nucleotide sequence ID" value="NZ_JADQDO010000020.1"/>
</dbReference>
<dbReference type="Pfam" id="PF07506">
    <property type="entry name" value="RepB"/>
    <property type="match status" value="1"/>
</dbReference>